<dbReference type="EMBL" id="GBRH01207428">
    <property type="protein sequence ID" value="JAD90467.1"/>
    <property type="molecule type" value="Transcribed_RNA"/>
</dbReference>
<name>A0A0A9E3A2_ARUDO</name>
<accession>A0A0A9E3A2</accession>
<protein>
    <submittedName>
        <fullName evidence="1">Uncharacterized protein</fullName>
    </submittedName>
</protein>
<reference evidence="1" key="2">
    <citation type="journal article" date="2015" name="Data Brief">
        <title>Shoot transcriptome of the giant reed, Arundo donax.</title>
        <authorList>
            <person name="Barrero R.A."/>
            <person name="Guerrero F.D."/>
            <person name="Moolhuijzen P."/>
            <person name="Goolsby J.A."/>
            <person name="Tidwell J."/>
            <person name="Bellgard S.E."/>
            <person name="Bellgard M.I."/>
        </authorList>
    </citation>
    <scope>NUCLEOTIDE SEQUENCE</scope>
    <source>
        <tissue evidence="1">Shoot tissue taken approximately 20 cm above the soil surface</tissue>
    </source>
</reference>
<organism evidence="1">
    <name type="scientific">Arundo donax</name>
    <name type="common">Giant reed</name>
    <name type="synonym">Donax arundinaceus</name>
    <dbReference type="NCBI Taxonomy" id="35708"/>
    <lineage>
        <taxon>Eukaryota</taxon>
        <taxon>Viridiplantae</taxon>
        <taxon>Streptophyta</taxon>
        <taxon>Embryophyta</taxon>
        <taxon>Tracheophyta</taxon>
        <taxon>Spermatophyta</taxon>
        <taxon>Magnoliopsida</taxon>
        <taxon>Liliopsida</taxon>
        <taxon>Poales</taxon>
        <taxon>Poaceae</taxon>
        <taxon>PACMAD clade</taxon>
        <taxon>Arundinoideae</taxon>
        <taxon>Arundineae</taxon>
        <taxon>Arundo</taxon>
    </lineage>
</organism>
<evidence type="ECO:0000313" key="1">
    <source>
        <dbReference type="EMBL" id="JAD90467.1"/>
    </source>
</evidence>
<reference evidence="1" key="1">
    <citation type="submission" date="2014-09" db="EMBL/GenBank/DDBJ databases">
        <authorList>
            <person name="Magalhaes I.L.F."/>
            <person name="Oliveira U."/>
            <person name="Santos F.R."/>
            <person name="Vidigal T.H.D.A."/>
            <person name="Brescovit A.D."/>
            <person name="Santos A.J."/>
        </authorList>
    </citation>
    <scope>NUCLEOTIDE SEQUENCE</scope>
    <source>
        <tissue evidence="1">Shoot tissue taken approximately 20 cm above the soil surface</tissue>
    </source>
</reference>
<proteinExistence type="predicted"/>
<sequence length="46" mass="5733">MSGFFPDEFLLRLHIDVLPWSRHTVWCYWLSRVNPFCKENLQKYQM</sequence>
<dbReference type="AlphaFoldDB" id="A0A0A9E3A2"/>